<evidence type="ECO:0000259" key="5">
    <source>
        <dbReference type="Pfam" id="PF02836"/>
    </source>
</evidence>
<dbReference type="Proteomes" id="UP000199437">
    <property type="component" value="Unassembled WGS sequence"/>
</dbReference>
<dbReference type="SUPFAM" id="SSF49785">
    <property type="entry name" value="Galactose-binding domain-like"/>
    <property type="match status" value="2"/>
</dbReference>
<feature type="domain" description="Malectin" evidence="7">
    <location>
        <begin position="699"/>
        <end position="850"/>
    </location>
</feature>
<dbReference type="PANTHER" id="PTHR42732:SF1">
    <property type="entry name" value="BETA-MANNOSIDASE"/>
    <property type="match status" value="1"/>
</dbReference>
<dbReference type="Gene3D" id="3.20.20.80">
    <property type="entry name" value="Glycosidases"/>
    <property type="match status" value="1"/>
</dbReference>
<keyword evidence="2" id="KW-0378">Hydrolase</keyword>
<dbReference type="Pfam" id="PF02837">
    <property type="entry name" value="Glyco_hydro_2_N"/>
    <property type="match status" value="1"/>
</dbReference>
<dbReference type="InterPro" id="IPR006101">
    <property type="entry name" value="Glyco_hydro_2"/>
</dbReference>
<dbReference type="AlphaFoldDB" id="A0A1I0PYY9"/>
<dbReference type="InterPro" id="IPR006104">
    <property type="entry name" value="Glyco_hydro_2_N"/>
</dbReference>
<dbReference type="EMBL" id="FOIR01000002">
    <property type="protein sequence ID" value="SEW19448.1"/>
    <property type="molecule type" value="Genomic_DNA"/>
</dbReference>
<dbReference type="Gene3D" id="2.60.120.430">
    <property type="entry name" value="Galactose-binding lectin"/>
    <property type="match status" value="1"/>
</dbReference>
<evidence type="ECO:0000313" key="9">
    <source>
        <dbReference type="EMBL" id="SEW19448.1"/>
    </source>
</evidence>
<keyword evidence="10" id="KW-1185">Reference proteome</keyword>
<dbReference type="InterPro" id="IPR008979">
    <property type="entry name" value="Galactose-bd-like_sf"/>
</dbReference>
<evidence type="ECO:0000256" key="3">
    <source>
        <dbReference type="ARBA" id="ARBA00023295"/>
    </source>
</evidence>
<feature type="domain" description="Glycoside hydrolase family 2 immunoglobulin-like beta-sandwich" evidence="4">
    <location>
        <begin position="198"/>
        <end position="297"/>
    </location>
</feature>
<dbReference type="SUPFAM" id="SSF51445">
    <property type="entry name" value="(Trans)glycosidases"/>
    <property type="match status" value="1"/>
</dbReference>
<evidence type="ECO:0000256" key="1">
    <source>
        <dbReference type="ARBA" id="ARBA00007401"/>
    </source>
</evidence>
<dbReference type="Pfam" id="PF11721">
    <property type="entry name" value="Malectin"/>
    <property type="match status" value="1"/>
</dbReference>
<reference evidence="10" key="1">
    <citation type="submission" date="2016-10" db="EMBL/GenBank/DDBJ databases">
        <authorList>
            <person name="Varghese N."/>
            <person name="Submissions S."/>
        </authorList>
    </citation>
    <scope>NUCLEOTIDE SEQUENCE [LARGE SCALE GENOMIC DNA]</scope>
    <source>
        <strain evidence="10">CGMCC 1.12402</strain>
    </source>
</reference>
<dbReference type="InterPro" id="IPR006102">
    <property type="entry name" value="Ig-like_GH2"/>
</dbReference>
<dbReference type="InterPro" id="IPR032311">
    <property type="entry name" value="DUF4982"/>
</dbReference>
<evidence type="ECO:0000259" key="7">
    <source>
        <dbReference type="Pfam" id="PF11721"/>
    </source>
</evidence>
<dbReference type="Pfam" id="PF00703">
    <property type="entry name" value="Glyco_hydro_2"/>
    <property type="match status" value="1"/>
</dbReference>
<dbReference type="Gene3D" id="2.60.120.260">
    <property type="entry name" value="Galactose-binding domain-like"/>
    <property type="match status" value="1"/>
</dbReference>
<accession>A0A1I0PYY9</accession>
<dbReference type="GO" id="GO:0005975">
    <property type="term" value="P:carbohydrate metabolic process"/>
    <property type="evidence" value="ECO:0007669"/>
    <property type="project" value="InterPro"/>
</dbReference>
<evidence type="ECO:0000313" key="10">
    <source>
        <dbReference type="Proteomes" id="UP000199437"/>
    </source>
</evidence>
<dbReference type="Pfam" id="PF16355">
    <property type="entry name" value="DUF4982"/>
    <property type="match status" value="1"/>
</dbReference>
<evidence type="ECO:0000259" key="8">
    <source>
        <dbReference type="Pfam" id="PF16355"/>
    </source>
</evidence>
<dbReference type="InterPro" id="IPR006103">
    <property type="entry name" value="Glyco_hydro_2_cat"/>
</dbReference>
<dbReference type="InterPro" id="IPR021720">
    <property type="entry name" value="Malectin_dom"/>
</dbReference>
<proteinExistence type="inferred from homology"/>
<dbReference type="OrthoDB" id="857501at2"/>
<keyword evidence="3" id="KW-0326">Glycosidase</keyword>
<evidence type="ECO:0000256" key="2">
    <source>
        <dbReference type="ARBA" id="ARBA00022801"/>
    </source>
</evidence>
<name>A0A1I0PYY9_9BACT</name>
<evidence type="ECO:0000259" key="4">
    <source>
        <dbReference type="Pfam" id="PF00703"/>
    </source>
</evidence>
<protein>
    <submittedName>
        <fullName evidence="9">Beta-galactosidase</fullName>
    </submittedName>
</protein>
<sequence>MSRTFNRFIIGLTLFGSFFHFIAMGQGRIVRSINEDWRFIKKDINWETSTEFSTRWESVDLPHTWNTHDPFDERPGYYRGIGWYAYQLNITKPTTPKNYILHFEAVNQEAEVMLNGKTVGKHLGGYTAFSIDITKHVRFGEPNILLVKVDNSHNEAIPPLKGDFNFYGGIYRDVWLYEVDRTHFNFSEFGDKGLFISTPQVSKEKGLITLKANIKAHTNQSIVIANKLFSPSGNLVFEDKQERNLDQGENEASLILPTVQQPELWHPDSPHLYRLVTEIRDTNGKILDNQTNQVGFRWFEFDAEKGFFINGEHLKLMGTNRHQDFPGLGNALSNDRHVSDVQLIKGMGSTFFRTAHYPQDPAVLDQADRLGLVVTMEIPLDHDITDSPEFLDNSKRMMQEMIRQNFNHPSVAVWAYMNEMLLGRNWDRDQALIQKIVAQAKELEALTRAEDPSRFTMIPNHGALDLYVKSGLTEIPMIVGWNLYYGWYEKDLSGAGAFLDAFREKVPNKPVLITEYGAGADPRIRSLNPERFDFSIEWQNIFHQQNLVEFMERDFLAGAAIWNIADFGSEGRQDAEPKINSKGIVAKDRTPKDAFYLNQAWQSKKPVLKIAGMDWNKRMLHAQQTFPIQVFSNQTKVKLWLNGKSQGKKTTEDHIATWNAPLQNGINTLRAKAGSLEETTQIEVELISAGNINWAEGVHVNCGANFFFNPENEPVIWLSDEAYSTGTFGYNGGNEFRPRDRGIGSDMDVYCTNFDPVYQTNRVAPNAYQFDVPAGKYEVTLHWAEVDRKFENAGNERVFNVSINGQTYFKQLNIAATYGFRRAISKSLAIETEGGLAIDFEAIENQPFISAIEIRKLF</sequence>
<dbReference type="InterPro" id="IPR051913">
    <property type="entry name" value="GH2_Domain-Containing"/>
</dbReference>
<evidence type="ECO:0000259" key="6">
    <source>
        <dbReference type="Pfam" id="PF02837"/>
    </source>
</evidence>
<gene>
    <name evidence="9" type="ORF">SAMN05216290_1824</name>
</gene>
<dbReference type="SUPFAM" id="SSF49303">
    <property type="entry name" value="beta-Galactosidase/glucuronidase domain"/>
    <property type="match status" value="1"/>
</dbReference>
<feature type="domain" description="Glycoside hydrolase family 2 catalytic" evidence="5">
    <location>
        <begin position="305"/>
        <end position="599"/>
    </location>
</feature>
<dbReference type="GeneID" id="99986543"/>
<dbReference type="PRINTS" id="PR00132">
    <property type="entry name" value="GLHYDRLASE2"/>
</dbReference>
<dbReference type="STRING" id="1267423.SAMN05216290_1824"/>
<feature type="domain" description="Glycosyl hydrolases family 2 sugar binding" evidence="6">
    <location>
        <begin position="76"/>
        <end position="178"/>
    </location>
</feature>
<dbReference type="Gene3D" id="2.60.40.10">
    <property type="entry name" value="Immunoglobulins"/>
    <property type="match status" value="2"/>
</dbReference>
<comment type="similarity">
    <text evidence="1">Belongs to the glycosyl hydrolase 2 family.</text>
</comment>
<organism evidence="9 10">
    <name type="scientific">Roseivirga pacifica</name>
    <dbReference type="NCBI Taxonomy" id="1267423"/>
    <lineage>
        <taxon>Bacteria</taxon>
        <taxon>Pseudomonadati</taxon>
        <taxon>Bacteroidota</taxon>
        <taxon>Cytophagia</taxon>
        <taxon>Cytophagales</taxon>
        <taxon>Roseivirgaceae</taxon>
        <taxon>Roseivirga</taxon>
    </lineage>
</organism>
<feature type="domain" description="DUF4982" evidence="8">
    <location>
        <begin position="624"/>
        <end position="673"/>
    </location>
</feature>
<dbReference type="GO" id="GO:0004553">
    <property type="term" value="F:hydrolase activity, hydrolyzing O-glycosyl compounds"/>
    <property type="evidence" value="ECO:0007669"/>
    <property type="project" value="InterPro"/>
</dbReference>
<dbReference type="InterPro" id="IPR017853">
    <property type="entry name" value="GH"/>
</dbReference>
<dbReference type="Pfam" id="PF02836">
    <property type="entry name" value="Glyco_hydro_2_C"/>
    <property type="match status" value="1"/>
</dbReference>
<dbReference type="PANTHER" id="PTHR42732">
    <property type="entry name" value="BETA-GALACTOSIDASE"/>
    <property type="match status" value="1"/>
</dbReference>
<dbReference type="InterPro" id="IPR036156">
    <property type="entry name" value="Beta-gal/glucu_dom_sf"/>
</dbReference>
<dbReference type="InterPro" id="IPR013783">
    <property type="entry name" value="Ig-like_fold"/>
</dbReference>
<dbReference type="RefSeq" id="WP_090258281.1">
    <property type="nucleotide sequence ID" value="NZ_FOIR01000002.1"/>
</dbReference>